<dbReference type="EMBL" id="LC490352">
    <property type="protein sequence ID" value="BBL86698.1"/>
    <property type="molecule type" value="Genomic_DNA"/>
</dbReference>
<reference evidence="5 6" key="1">
    <citation type="submission" date="2019-06" db="EMBL/GenBank/DDBJ databases">
        <title>A hidden player of endosymbiotic evolution: DNA virus triggered massive gene transfer.</title>
        <authorList>
            <person name="Matsuo M."/>
            <person name="Katahata A."/>
            <person name="Tachikawa M."/>
            <person name="Minakuchi Y."/>
            <person name="Noguchi H."/>
            <person name="Toyoda A."/>
            <person name="Fujiyama A."/>
            <person name="Suzuki Y."/>
            <person name="Satoh S."/>
            <person name="Nakayama T."/>
            <person name="Kamikawa R."/>
            <person name="Nomura M."/>
            <person name="Inagaki Y."/>
            <person name="Ishida K."/>
            <person name="Obokata J."/>
        </authorList>
    </citation>
    <scope>NUCLEOTIDE SEQUENCE [LARGE SCALE GENOMIC DNA]</scope>
    <source>
        <strain evidence="5 6">MYN1</strain>
    </source>
</reference>
<dbReference type="Gene3D" id="3.30.1140.32">
    <property type="entry name" value="Ribosomal protein S3, C-terminal domain"/>
    <property type="match status" value="1"/>
</dbReference>
<dbReference type="Proteomes" id="UP000503178">
    <property type="component" value="Mitochondrion MT"/>
</dbReference>
<geneLocation type="mitochondrion" evidence="5"/>
<evidence type="ECO:0000313" key="5">
    <source>
        <dbReference type="EMBL" id="BBL86698.1"/>
    </source>
</evidence>
<dbReference type="AlphaFoldDB" id="A0A5K7W5U8"/>
<proteinExistence type="inferred from homology"/>
<comment type="similarity">
    <text evidence="1">Belongs to the universal ribosomal protein uS3 family.</text>
</comment>
<evidence type="ECO:0000256" key="2">
    <source>
        <dbReference type="ARBA" id="ARBA00022980"/>
    </source>
</evidence>
<sequence>MVQKVNLMSQRMFFDLLPNHKNSLFFFDKFFCFKVYLDSLILAFFNIFKFNLFCFYVGWRSNFFFLNFFFFKFFLAKRKKFKKKFFYFLTFFKKNYLSSLKFSLFKKSSIFLLHNKFSFFSNFLNYFFFFKIRKKKIKVDFKFHRIRFLSKLRLFNKNLTFILSNRLYLSRLFYYKIINKKSNFTLGYIKSFFSKNRKFNKFFFNLSLLALLRYRGFKIWKLKFNNLKLSKIINFSFERINFFALFKYNKNLNKKLLKYWRCKKFVKINISFNFFKFLKNTDLKRKSVKFLSKPDFKFLILKFKLNSFILFFILKNFFSFFFWDFFFVYDYVGSFFLRKFFFNRKTNSFLFLKCVRTRIVLISKKKFIFCKKFLFFFRLFLKNLFKKPISFNFYESTFFLNKFNRLELILNIVLIKKNFYTLFKFNYLRKNFRFVFSYNFIKLLITSLRLKNFSLFLSFISKEIGLTKRQWFNIKKIKAILIDFKASSLNFLGIQIQIRGTIQGRLRTVCFNMYKGLIPSFENLNSEVHFLQSQSWSRFAVLGIRLWVCF</sequence>
<evidence type="ECO:0000256" key="4">
    <source>
        <dbReference type="SAM" id="Phobius"/>
    </source>
</evidence>
<dbReference type="RefSeq" id="YP_009709957.1">
    <property type="nucleotide sequence ID" value="NC_045137.1"/>
</dbReference>
<keyword evidence="6" id="KW-1185">Reference proteome</keyword>
<protein>
    <submittedName>
        <fullName evidence="5">Ribosomal protein S3</fullName>
    </submittedName>
</protein>
<evidence type="ECO:0000313" key="6">
    <source>
        <dbReference type="Proteomes" id="UP000503178"/>
    </source>
</evidence>
<dbReference type="GO" id="GO:1990904">
    <property type="term" value="C:ribonucleoprotein complex"/>
    <property type="evidence" value="ECO:0007669"/>
    <property type="project" value="UniProtKB-KW"/>
</dbReference>
<dbReference type="GO" id="GO:0005840">
    <property type="term" value="C:ribosome"/>
    <property type="evidence" value="ECO:0007669"/>
    <property type="project" value="UniProtKB-KW"/>
</dbReference>
<feature type="transmembrane region" description="Helical" evidence="4">
    <location>
        <begin position="56"/>
        <end position="74"/>
    </location>
</feature>
<accession>A0A5K7W5U8</accession>
<dbReference type="GeneID" id="42317572"/>
<dbReference type="InterPro" id="IPR036419">
    <property type="entry name" value="Ribosomal_S3_C_sf"/>
</dbReference>
<gene>
    <name evidence="5" type="primary">rps3</name>
    <name evidence="5" type="ORF">PMYN1_Mit26</name>
</gene>
<keyword evidence="4" id="KW-0812">Transmembrane</keyword>
<keyword evidence="4" id="KW-0472">Membrane</keyword>
<organism evidence="5 6">
    <name type="scientific">Paulinella micropora</name>
    <dbReference type="NCBI Taxonomy" id="1928728"/>
    <lineage>
        <taxon>Eukaryota</taxon>
        <taxon>Sar</taxon>
        <taxon>Rhizaria</taxon>
        <taxon>Cercozoa</taxon>
        <taxon>Imbricatea</taxon>
        <taxon>Silicofilosea</taxon>
        <taxon>Euglyphida</taxon>
        <taxon>Paulinellidae</taxon>
        <taxon>Paulinella</taxon>
    </lineage>
</organism>
<feature type="transmembrane region" description="Helical" evidence="4">
    <location>
        <begin position="31"/>
        <end position="50"/>
    </location>
</feature>
<name>A0A5K7W5U8_9EUKA</name>
<evidence type="ECO:0000256" key="1">
    <source>
        <dbReference type="ARBA" id="ARBA00010761"/>
    </source>
</evidence>
<keyword evidence="5" id="KW-0496">Mitochondrion</keyword>
<keyword evidence="3" id="KW-0687">Ribonucleoprotein</keyword>
<feature type="transmembrane region" description="Helical" evidence="4">
    <location>
        <begin position="117"/>
        <end position="133"/>
    </location>
</feature>
<keyword evidence="4" id="KW-1133">Transmembrane helix</keyword>
<keyword evidence="2 5" id="KW-0689">Ribosomal protein</keyword>
<evidence type="ECO:0000256" key="3">
    <source>
        <dbReference type="ARBA" id="ARBA00023274"/>
    </source>
</evidence>